<dbReference type="InterPro" id="IPR052343">
    <property type="entry name" value="Retrotransposon-Effector_Assoc"/>
</dbReference>
<dbReference type="AlphaFoldDB" id="A0AAV3PZK9"/>
<evidence type="ECO:0000313" key="3">
    <source>
        <dbReference type="Proteomes" id="UP001454036"/>
    </source>
</evidence>
<dbReference type="Pfam" id="PF03372">
    <property type="entry name" value="Exo_endo_phos"/>
    <property type="match status" value="1"/>
</dbReference>
<accession>A0AAV3PZK9</accession>
<evidence type="ECO:0000313" key="2">
    <source>
        <dbReference type="EMBL" id="GAA0156478.1"/>
    </source>
</evidence>
<dbReference type="Proteomes" id="UP001454036">
    <property type="component" value="Unassembled WGS sequence"/>
</dbReference>
<name>A0AAV3PZK9_LITER</name>
<dbReference type="InterPro" id="IPR043502">
    <property type="entry name" value="DNA/RNA_pol_sf"/>
</dbReference>
<dbReference type="Pfam" id="PF00078">
    <property type="entry name" value="RVT_1"/>
    <property type="match status" value="1"/>
</dbReference>
<feature type="domain" description="Reverse transcriptase" evidence="1">
    <location>
        <begin position="449"/>
        <end position="638"/>
    </location>
</feature>
<dbReference type="CDD" id="cd01650">
    <property type="entry name" value="RT_nLTR_like"/>
    <property type="match status" value="1"/>
</dbReference>
<sequence>MKRKHNFDLLFLQEPLISPKRIEFYKRKLNFADCFANCSNKIWLLWNHNMELKIEEDQLQFVNARISTAMCKEEVLVTDVYASCHIPTRRKLWDGLVATSSTTLPWIVMGDFNVVNGLSEQVGCKALDPRALEDFNDCLMNCRLEDAGYCGSTFSWTNGRIAKRLDRVLHNQIYGELYTQVKVKQLAKTLSDHAPMLVNSSKPTEGAKGSFKFQKMWFHHPDFIRIVEENWQLPLNGDPLFVLGMKLKRLKGVLRDWNKATFGNVFTMVEQAEEEVQECEAAYEQSPVPELREALHKAKANHLKCLAIEEDFLSQQSGIKWLAEGDKNTGFYHNYIRKRRKKSAVLGILEDGAWLTDSEEIAASGVNFFKDMFTGDTTSEEGELMDCIPSLVTKSDNELLMAVPELEEVRKVVFSLNKDSVAGPDGFNGHFFHSFWHLIAEDVLAAVRHFMAGNLLHQSFTSTSIVLIPKGEHPKSWKEYRPISLCTFVNKIMSKLMSARLSLILPKLISPYQAGFVQGRLIQDNILLAQELMHHIDKGKKEGNVILNLDMAKAFDRLSWFFLQKVLAKFGFSEAWIDKVMACLDNNWFSLILNGKVVGFFKSEKGVRQGDPLSPALFILTEEYLLRGLQKLYSASQY</sequence>
<comment type="caution">
    <text evidence="2">The sequence shown here is derived from an EMBL/GenBank/DDBJ whole genome shotgun (WGS) entry which is preliminary data.</text>
</comment>
<dbReference type="SUPFAM" id="SSF56672">
    <property type="entry name" value="DNA/RNA polymerases"/>
    <property type="match status" value="1"/>
</dbReference>
<dbReference type="PANTHER" id="PTHR46890:SF48">
    <property type="entry name" value="RNA-DIRECTED DNA POLYMERASE"/>
    <property type="match status" value="1"/>
</dbReference>
<dbReference type="InterPro" id="IPR005135">
    <property type="entry name" value="Endo/exonuclease/phosphatase"/>
</dbReference>
<dbReference type="EMBL" id="BAABME010002871">
    <property type="protein sequence ID" value="GAA0156478.1"/>
    <property type="molecule type" value="Genomic_DNA"/>
</dbReference>
<keyword evidence="3" id="KW-1185">Reference proteome</keyword>
<organism evidence="2 3">
    <name type="scientific">Lithospermum erythrorhizon</name>
    <name type="common">Purple gromwell</name>
    <name type="synonym">Lithospermum officinale var. erythrorhizon</name>
    <dbReference type="NCBI Taxonomy" id="34254"/>
    <lineage>
        <taxon>Eukaryota</taxon>
        <taxon>Viridiplantae</taxon>
        <taxon>Streptophyta</taxon>
        <taxon>Embryophyta</taxon>
        <taxon>Tracheophyta</taxon>
        <taxon>Spermatophyta</taxon>
        <taxon>Magnoliopsida</taxon>
        <taxon>eudicotyledons</taxon>
        <taxon>Gunneridae</taxon>
        <taxon>Pentapetalae</taxon>
        <taxon>asterids</taxon>
        <taxon>lamiids</taxon>
        <taxon>Boraginales</taxon>
        <taxon>Boraginaceae</taxon>
        <taxon>Boraginoideae</taxon>
        <taxon>Lithospermeae</taxon>
        <taxon>Lithospermum</taxon>
    </lineage>
</organism>
<dbReference type="PANTHER" id="PTHR46890">
    <property type="entry name" value="NON-LTR RETROLELEMENT REVERSE TRANSCRIPTASE-LIKE PROTEIN-RELATED"/>
    <property type="match status" value="1"/>
</dbReference>
<dbReference type="SUPFAM" id="SSF56219">
    <property type="entry name" value="DNase I-like"/>
    <property type="match status" value="1"/>
</dbReference>
<proteinExistence type="predicted"/>
<reference evidence="2 3" key="1">
    <citation type="submission" date="2024-01" db="EMBL/GenBank/DDBJ databases">
        <title>The complete chloroplast genome sequence of Lithospermum erythrorhizon: insights into the phylogenetic relationship among Boraginaceae species and the maternal lineages of purple gromwells.</title>
        <authorList>
            <person name="Okada T."/>
            <person name="Watanabe K."/>
        </authorList>
    </citation>
    <scope>NUCLEOTIDE SEQUENCE [LARGE SCALE GENOMIC DNA]</scope>
</reference>
<dbReference type="Gene3D" id="3.60.10.10">
    <property type="entry name" value="Endonuclease/exonuclease/phosphatase"/>
    <property type="match status" value="1"/>
</dbReference>
<evidence type="ECO:0000259" key="1">
    <source>
        <dbReference type="PROSITE" id="PS50878"/>
    </source>
</evidence>
<gene>
    <name evidence="2" type="ORF">LIER_13970</name>
</gene>
<protein>
    <recommendedName>
        <fullName evidence="1">Reverse transcriptase domain-containing protein</fullName>
    </recommendedName>
</protein>
<dbReference type="GO" id="GO:0003824">
    <property type="term" value="F:catalytic activity"/>
    <property type="evidence" value="ECO:0007669"/>
    <property type="project" value="InterPro"/>
</dbReference>
<dbReference type="InterPro" id="IPR036691">
    <property type="entry name" value="Endo/exonu/phosph_ase_sf"/>
</dbReference>
<dbReference type="InterPro" id="IPR000477">
    <property type="entry name" value="RT_dom"/>
</dbReference>
<dbReference type="PROSITE" id="PS50878">
    <property type="entry name" value="RT_POL"/>
    <property type="match status" value="1"/>
</dbReference>